<keyword evidence="3" id="KW-1185">Reference proteome</keyword>
<dbReference type="RefSeq" id="WP_343184947.1">
    <property type="nucleotide sequence ID" value="NZ_JBCITM010000003.1"/>
</dbReference>
<evidence type="ECO:0000256" key="1">
    <source>
        <dbReference type="SAM" id="Phobius"/>
    </source>
</evidence>
<evidence type="ECO:0008006" key="4">
    <source>
        <dbReference type="Google" id="ProtNLM"/>
    </source>
</evidence>
<evidence type="ECO:0000313" key="2">
    <source>
        <dbReference type="EMBL" id="MEN1759581.1"/>
    </source>
</evidence>
<reference evidence="2 3" key="1">
    <citation type="submission" date="2024-04" db="EMBL/GenBank/DDBJ databases">
        <title>Genome sequencing and metabolic network reconstruction of aminoacids and betaine degradation by Anoxynatronum sibiricum.</title>
        <authorList>
            <person name="Detkova E.N."/>
            <person name="Boltjanskaja Y.V."/>
            <person name="Mardanov A.V."/>
            <person name="Kevbrin V."/>
        </authorList>
    </citation>
    <scope>NUCLEOTIDE SEQUENCE [LARGE SCALE GENOMIC DNA]</scope>
    <source>
        <strain evidence="2 3">Z-7981</strain>
    </source>
</reference>
<dbReference type="EMBL" id="JBCITM010000003">
    <property type="protein sequence ID" value="MEN1759581.1"/>
    <property type="molecule type" value="Genomic_DNA"/>
</dbReference>
<keyword evidence="1" id="KW-0812">Transmembrane</keyword>
<proteinExistence type="predicted"/>
<gene>
    <name evidence="2" type="ORF">AAIG11_03755</name>
</gene>
<keyword evidence="1" id="KW-0472">Membrane</keyword>
<name>A0ABU9VT15_9CLOT</name>
<keyword evidence="1" id="KW-1133">Transmembrane helix</keyword>
<dbReference type="Proteomes" id="UP001407405">
    <property type="component" value="Unassembled WGS sequence"/>
</dbReference>
<sequence>MIDMKDHKTMLVLLITACWVIITLSGWFGYWFFGLCLGVVLMLLHMLMGAAQNGKLSKKMLLYPLVSWAVLWLAGFYIAEYYSQAFMGVMPSFTILGFHPSFGAIVIAYWIGGMLTLTAGLILYASEWLSEDSWNAFKAKIEALNQDHPNA</sequence>
<accession>A0ABU9VT15</accession>
<feature type="transmembrane region" description="Helical" evidence="1">
    <location>
        <begin position="102"/>
        <end position="125"/>
    </location>
</feature>
<evidence type="ECO:0000313" key="3">
    <source>
        <dbReference type="Proteomes" id="UP001407405"/>
    </source>
</evidence>
<protein>
    <recommendedName>
        <fullName evidence="4">NADH dehydrogenase subunit 6</fullName>
    </recommendedName>
</protein>
<feature type="transmembrane region" description="Helical" evidence="1">
    <location>
        <begin position="60"/>
        <end position="82"/>
    </location>
</feature>
<organism evidence="2 3">
    <name type="scientific">Anoxynatronum sibiricum</name>
    <dbReference type="NCBI Taxonomy" id="210623"/>
    <lineage>
        <taxon>Bacteria</taxon>
        <taxon>Bacillati</taxon>
        <taxon>Bacillota</taxon>
        <taxon>Clostridia</taxon>
        <taxon>Eubacteriales</taxon>
        <taxon>Clostridiaceae</taxon>
        <taxon>Anoxynatronum</taxon>
    </lineage>
</organism>
<feature type="transmembrane region" description="Helical" evidence="1">
    <location>
        <begin position="7"/>
        <end position="24"/>
    </location>
</feature>
<comment type="caution">
    <text evidence="2">The sequence shown here is derived from an EMBL/GenBank/DDBJ whole genome shotgun (WGS) entry which is preliminary data.</text>
</comment>